<name>A0A1V9Y1S0_9ACAR</name>
<accession>A0A1V9Y1S0</accession>
<keyword evidence="2" id="KW-1185">Reference proteome</keyword>
<protein>
    <submittedName>
        <fullName evidence="1">Uncharacterized protein</fullName>
    </submittedName>
</protein>
<evidence type="ECO:0000313" key="2">
    <source>
        <dbReference type="Proteomes" id="UP000192247"/>
    </source>
</evidence>
<sequence>MLMNIRQVTRRRRLMRSDNTYEAHLRAIQPSFSALVRESLVQTSWPISLSGDDSNDDDNPFTFRGCFLIAHGEIPEQMHNGCLVWSNKTHRCHHHAVVADRVRKE</sequence>
<gene>
    <name evidence="1" type="ORF">BIW11_05566</name>
</gene>
<reference evidence="1 2" key="1">
    <citation type="journal article" date="2017" name="Gigascience">
        <title>Draft genome of the honey bee ectoparasitic mite, Tropilaelaps mercedesae, is shaped by the parasitic life history.</title>
        <authorList>
            <person name="Dong X."/>
            <person name="Armstrong S.D."/>
            <person name="Xia D."/>
            <person name="Makepeace B.L."/>
            <person name="Darby A.C."/>
            <person name="Kadowaki T."/>
        </authorList>
    </citation>
    <scope>NUCLEOTIDE SEQUENCE [LARGE SCALE GENOMIC DNA]</scope>
    <source>
        <strain evidence="1">Wuxi-XJTLU</strain>
    </source>
</reference>
<dbReference type="InParanoid" id="A0A1V9Y1S0"/>
<dbReference type="OrthoDB" id="6430181at2759"/>
<evidence type="ECO:0000313" key="1">
    <source>
        <dbReference type="EMBL" id="OQR79672.1"/>
    </source>
</evidence>
<proteinExistence type="predicted"/>
<organism evidence="1 2">
    <name type="scientific">Tropilaelaps mercedesae</name>
    <dbReference type="NCBI Taxonomy" id="418985"/>
    <lineage>
        <taxon>Eukaryota</taxon>
        <taxon>Metazoa</taxon>
        <taxon>Ecdysozoa</taxon>
        <taxon>Arthropoda</taxon>
        <taxon>Chelicerata</taxon>
        <taxon>Arachnida</taxon>
        <taxon>Acari</taxon>
        <taxon>Parasitiformes</taxon>
        <taxon>Mesostigmata</taxon>
        <taxon>Gamasina</taxon>
        <taxon>Dermanyssoidea</taxon>
        <taxon>Laelapidae</taxon>
        <taxon>Tropilaelaps</taxon>
    </lineage>
</organism>
<dbReference type="AlphaFoldDB" id="A0A1V9Y1S0"/>
<dbReference type="EMBL" id="MNPL01000829">
    <property type="protein sequence ID" value="OQR79672.1"/>
    <property type="molecule type" value="Genomic_DNA"/>
</dbReference>
<comment type="caution">
    <text evidence="1">The sequence shown here is derived from an EMBL/GenBank/DDBJ whole genome shotgun (WGS) entry which is preliminary data.</text>
</comment>
<dbReference type="Proteomes" id="UP000192247">
    <property type="component" value="Unassembled WGS sequence"/>
</dbReference>